<reference evidence="1 2" key="1">
    <citation type="journal article" date="2020" name="Cell">
        <title>Large-Scale Comparative Analyses of Tick Genomes Elucidate Their Genetic Diversity and Vector Capacities.</title>
        <authorList>
            <consortium name="Tick Genome and Microbiome Consortium (TIGMIC)"/>
            <person name="Jia N."/>
            <person name="Wang J."/>
            <person name="Shi W."/>
            <person name="Du L."/>
            <person name="Sun Y."/>
            <person name="Zhan W."/>
            <person name="Jiang J.F."/>
            <person name="Wang Q."/>
            <person name="Zhang B."/>
            <person name="Ji P."/>
            <person name="Bell-Sakyi L."/>
            <person name="Cui X.M."/>
            <person name="Yuan T.T."/>
            <person name="Jiang B.G."/>
            <person name="Yang W.F."/>
            <person name="Lam T.T."/>
            <person name="Chang Q.C."/>
            <person name="Ding S.J."/>
            <person name="Wang X.J."/>
            <person name="Zhu J.G."/>
            <person name="Ruan X.D."/>
            <person name="Zhao L."/>
            <person name="Wei J.T."/>
            <person name="Ye R.Z."/>
            <person name="Que T.C."/>
            <person name="Du C.H."/>
            <person name="Zhou Y.H."/>
            <person name="Cheng J.X."/>
            <person name="Dai P.F."/>
            <person name="Guo W.B."/>
            <person name="Han X.H."/>
            <person name="Huang E.J."/>
            <person name="Li L.F."/>
            <person name="Wei W."/>
            <person name="Gao Y.C."/>
            <person name="Liu J.Z."/>
            <person name="Shao H.Z."/>
            <person name="Wang X."/>
            <person name="Wang C.C."/>
            <person name="Yang T.C."/>
            <person name="Huo Q.B."/>
            <person name="Li W."/>
            <person name="Chen H.Y."/>
            <person name="Chen S.E."/>
            <person name="Zhou L.G."/>
            <person name="Ni X.B."/>
            <person name="Tian J.H."/>
            <person name="Sheng Y."/>
            <person name="Liu T."/>
            <person name="Pan Y.S."/>
            <person name="Xia L.Y."/>
            <person name="Li J."/>
            <person name="Zhao F."/>
            <person name="Cao W.C."/>
        </authorList>
    </citation>
    <scope>NUCLEOTIDE SEQUENCE [LARGE SCALE GENOMIC DNA]</scope>
    <source>
        <strain evidence="1">Iper-2018</strain>
    </source>
</reference>
<evidence type="ECO:0000313" key="2">
    <source>
        <dbReference type="Proteomes" id="UP000805193"/>
    </source>
</evidence>
<accession>A0AC60NT33</accession>
<protein>
    <submittedName>
        <fullName evidence="1">Uncharacterized protein</fullName>
    </submittedName>
</protein>
<organism evidence="1 2">
    <name type="scientific">Ixodes persulcatus</name>
    <name type="common">Taiga tick</name>
    <dbReference type="NCBI Taxonomy" id="34615"/>
    <lineage>
        <taxon>Eukaryota</taxon>
        <taxon>Metazoa</taxon>
        <taxon>Ecdysozoa</taxon>
        <taxon>Arthropoda</taxon>
        <taxon>Chelicerata</taxon>
        <taxon>Arachnida</taxon>
        <taxon>Acari</taxon>
        <taxon>Parasitiformes</taxon>
        <taxon>Ixodida</taxon>
        <taxon>Ixodoidea</taxon>
        <taxon>Ixodidae</taxon>
        <taxon>Ixodinae</taxon>
        <taxon>Ixodes</taxon>
    </lineage>
</organism>
<gene>
    <name evidence="1" type="ORF">HPB47_012594</name>
</gene>
<comment type="caution">
    <text evidence="1">The sequence shown here is derived from an EMBL/GenBank/DDBJ whole genome shotgun (WGS) entry which is preliminary data.</text>
</comment>
<keyword evidence="2" id="KW-1185">Reference proteome</keyword>
<proteinExistence type="predicted"/>
<dbReference type="Proteomes" id="UP000805193">
    <property type="component" value="Unassembled WGS sequence"/>
</dbReference>
<evidence type="ECO:0000313" key="1">
    <source>
        <dbReference type="EMBL" id="KAG0410298.1"/>
    </source>
</evidence>
<sequence length="238" mass="26509">MPDDWVGFIQPLYDGNSVMSTFNGATSADVPVRRGLRQGCPLSPVVYMLYTSGMQRTLEQTGVGFTLQHKQHGRLPGLAFADDIVLMADSVPDIRLPLLACEAAGDRLQLQFNAIKSTVVQFPGQCEGPGSLTSHNNVLLVDTKYKYLGVTLTALEDYLAEHYTNLKASALRKRNVLRRRLWSSDRYAITRELWNAVAMPGLTFANAVTCDPSEIREYLERRQREIGRQALDSGRSNS</sequence>
<dbReference type="EMBL" id="JABSTQ010011537">
    <property type="protein sequence ID" value="KAG0410298.1"/>
    <property type="molecule type" value="Genomic_DNA"/>
</dbReference>
<name>A0AC60NT33_IXOPE</name>